<dbReference type="Proteomes" id="UP000319865">
    <property type="component" value="Unassembled WGS sequence"/>
</dbReference>
<dbReference type="OrthoDB" id="5192545at2"/>
<reference evidence="1 2" key="1">
    <citation type="submission" date="2019-06" db="EMBL/GenBank/DDBJ databases">
        <title>Sequencing the genomes of 1000 actinobacteria strains.</title>
        <authorList>
            <person name="Klenk H.-P."/>
        </authorList>
    </citation>
    <scope>NUCLEOTIDE SEQUENCE [LARGE SCALE GENOMIC DNA]</scope>
    <source>
        <strain evidence="1 2">DSM 46837</strain>
    </source>
</reference>
<sequence length="97" mass="9857">MISMTWTTASADLLGLGGLDVRPVYGPGLCAAVAERAVAPIAAFAAPSQGTGLPTGGTAVRLRPVTRQAIGHGVVTTKTFENNGTTLGNHSSRRPQS</sequence>
<keyword evidence="2" id="KW-1185">Reference proteome</keyword>
<evidence type="ECO:0000313" key="1">
    <source>
        <dbReference type="EMBL" id="TQN41601.1"/>
    </source>
</evidence>
<dbReference type="RefSeq" id="WP_142024326.1">
    <property type="nucleotide sequence ID" value="NZ_VFQE01000001.1"/>
</dbReference>
<gene>
    <name evidence="1" type="ORF">FHU33_0970</name>
</gene>
<comment type="caution">
    <text evidence="1">The sequence shown here is derived from an EMBL/GenBank/DDBJ whole genome shotgun (WGS) entry which is preliminary data.</text>
</comment>
<name>A0A543PC05_9ACTN</name>
<dbReference type="AlphaFoldDB" id="A0A543PC05"/>
<protein>
    <submittedName>
        <fullName evidence="1">Uncharacterized protein</fullName>
    </submittedName>
</protein>
<proteinExistence type="predicted"/>
<dbReference type="EMBL" id="VFQE01000001">
    <property type="protein sequence ID" value="TQN41601.1"/>
    <property type="molecule type" value="Genomic_DNA"/>
</dbReference>
<evidence type="ECO:0000313" key="2">
    <source>
        <dbReference type="Proteomes" id="UP000319865"/>
    </source>
</evidence>
<organism evidence="1 2">
    <name type="scientific">Blastococcus colisei</name>
    <dbReference type="NCBI Taxonomy" id="1564162"/>
    <lineage>
        <taxon>Bacteria</taxon>
        <taxon>Bacillati</taxon>
        <taxon>Actinomycetota</taxon>
        <taxon>Actinomycetes</taxon>
        <taxon>Geodermatophilales</taxon>
        <taxon>Geodermatophilaceae</taxon>
        <taxon>Blastococcus</taxon>
    </lineage>
</organism>
<accession>A0A543PC05</accession>